<dbReference type="STRING" id="200361.A0A453SJJ3"/>
<feature type="domain" description="Reverse transcriptase Ty1/copia-type" evidence="1">
    <location>
        <begin position="2"/>
        <end position="90"/>
    </location>
</feature>
<reference evidence="2" key="5">
    <citation type="journal article" date="2021" name="G3 (Bethesda)">
        <title>Aegilops tauschii genome assembly Aet v5.0 features greater sequence contiguity and improved annotation.</title>
        <authorList>
            <person name="Wang L."/>
            <person name="Zhu T."/>
            <person name="Rodriguez J.C."/>
            <person name="Deal K.R."/>
            <person name="Dubcovsky J."/>
            <person name="McGuire P.E."/>
            <person name="Lux T."/>
            <person name="Spannagl M."/>
            <person name="Mayer K.F.X."/>
            <person name="Baldrich P."/>
            <person name="Meyers B.C."/>
            <person name="Huo N."/>
            <person name="Gu Y.Q."/>
            <person name="Zhou H."/>
            <person name="Devos K.M."/>
            <person name="Bennetzen J.L."/>
            <person name="Unver T."/>
            <person name="Budak H."/>
            <person name="Gulick P.J."/>
            <person name="Galiba G."/>
            <person name="Kalapos B."/>
            <person name="Nelson D.R."/>
            <person name="Li P."/>
            <person name="You F.M."/>
            <person name="Luo M.C."/>
            <person name="Dvorak J."/>
        </authorList>
    </citation>
    <scope>NUCLEOTIDE SEQUENCE [LARGE SCALE GENOMIC DNA]</scope>
    <source>
        <strain evidence="2">cv. AL8/78</strain>
    </source>
</reference>
<dbReference type="Proteomes" id="UP000015105">
    <property type="component" value="Chromosome 7D"/>
</dbReference>
<keyword evidence="3" id="KW-1185">Reference proteome</keyword>
<reference evidence="3" key="2">
    <citation type="journal article" date="2017" name="Nat. Plants">
        <title>The Aegilops tauschii genome reveals multiple impacts of transposons.</title>
        <authorList>
            <person name="Zhao G."/>
            <person name="Zou C."/>
            <person name="Li K."/>
            <person name="Wang K."/>
            <person name="Li T."/>
            <person name="Gao L."/>
            <person name="Zhang X."/>
            <person name="Wang H."/>
            <person name="Yang Z."/>
            <person name="Liu X."/>
            <person name="Jiang W."/>
            <person name="Mao L."/>
            <person name="Kong X."/>
            <person name="Jiao Y."/>
            <person name="Jia J."/>
        </authorList>
    </citation>
    <scope>NUCLEOTIDE SEQUENCE [LARGE SCALE GENOMIC DNA]</scope>
    <source>
        <strain evidence="3">cv. AL8/78</strain>
    </source>
</reference>
<dbReference type="Gramene" id="AET7Gv20967800.1">
    <property type="protein sequence ID" value="AET7Gv20967800.1"/>
    <property type="gene ID" value="AET7Gv20967800"/>
</dbReference>
<evidence type="ECO:0000313" key="3">
    <source>
        <dbReference type="Proteomes" id="UP000015105"/>
    </source>
</evidence>
<reference evidence="3" key="1">
    <citation type="journal article" date="2014" name="Science">
        <title>Ancient hybridizations among the ancestral genomes of bread wheat.</title>
        <authorList>
            <consortium name="International Wheat Genome Sequencing Consortium,"/>
            <person name="Marcussen T."/>
            <person name="Sandve S.R."/>
            <person name="Heier L."/>
            <person name="Spannagl M."/>
            <person name="Pfeifer M."/>
            <person name="Jakobsen K.S."/>
            <person name="Wulff B.B."/>
            <person name="Steuernagel B."/>
            <person name="Mayer K.F."/>
            <person name="Olsen O.A."/>
        </authorList>
    </citation>
    <scope>NUCLEOTIDE SEQUENCE [LARGE SCALE GENOMIC DNA]</scope>
    <source>
        <strain evidence="3">cv. AL8/78</strain>
    </source>
</reference>
<protein>
    <recommendedName>
        <fullName evidence="1">Reverse transcriptase Ty1/copia-type domain-containing protein</fullName>
    </recommendedName>
</protein>
<accession>A0A453SJJ3</accession>
<dbReference type="PANTHER" id="PTHR11439">
    <property type="entry name" value="GAG-POL-RELATED RETROTRANSPOSON"/>
    <property type="match status" value="1"/>
</dbReference>
<proteinExistence type="predicted"/>
<dbReference type="InterPro" id="IPR043502">
    <property type="entry name" value="DNA/RNA_pol_sf"/>
</dbReference>
<reference evidence="2" key="3">
    <citation type="journal article" date="2017" name="Nature">
        <title>Genome sequence of the progenitor of the wheat D genome Aegilops tauschii.</title>
        <authorList>
            <person name="Luo M.C."/>
            <person name="Gu Y.Q."/>
            <person name="Puiu D."/>
            <person name="Wang H."/>
            <person name="Twardziok S.O."/>
            <person name="Deal K.R."/>
            <person name="Huo N."/>
            <person name="Zhu T."/>
            <person name="Wang L."/>
            <person name="Wang Y."/>
            <person name="McGuire P.E."/>
            <person name="Liu S."/>
            <person name="Long H."/>
            <person name="Ramasamy R.K."/>
            <person name="Rodriguez J.C."/>
            <person name="Van S.L."/>
            <person name="Yuan L."/>
            <person name="Wang Z."/>
            <person name="Xia Z."/>
            <person name="Xiao L."/>
            <person name="Anderson O.D."/>
            <person name="Ouyang S."/>
            <person name="Liang Y."/>
            <person name="Zimin A.V."/>
            <person name="Pertea G."/>
            <person name="Qi P."/>
            <person name="Bennetzen J.L."/>
            <person name="Dai X."/>
            <person name="Dawson M.W."/>
            <person name="Muller H.G."/>
            <person name="Kugler K."/>
            <person name="Rivarola-Duarte L."/>
            <person name="Spannagl M."/>
            <person name="Mayer K.F.X."/>
            <person name="Lu F.H."/>
            <person name="Bevan M.W."/>
            <person name="Leroy P."/>
            <person name="Li P."/>
            <person name="You F.M."/>
            <person name="Sun Q."/>
            <person name="Liu Z."/>
            <person name="Lyons E."/>
            <person name="Wicker T."/>
            <person name="Salzberg S.L."/>
            <person name="Devos K.M."/>
            <person name="Dvorak J."/>
        </authorList>
    </citation>
    <scope>NUCLEOTIDE SEQUENCE [LARGE SCALE GENOMIC DNA]</scope>
    <source>
        <strain evidence="2">cv. AL8/78</strain>
    </source>
</reference>
<name>A0A453SJJ3_AEGTS</name>
<dbReference type="AlphaFoldDB" id="A0A453SJJ3"/>
<dbReference type="EnsemblPlants" id="AET7Gv20967800.1">
    <property type="protein sequence ID" value="AET7Gv20967800.1"/>
    <property type="gene ID" value="AET7Gv20967800"/>
</dbReference>
<evidence type="ECO:0000259" key="1">
    <source>
        <dbReference type="Pfam" id="PF07727"/>
    </source>
</evidence>
<dbReference type="InterPro" id="IPR013103">
    <property type="entry name" value="RVT_2"/>
</dbReference>
<reference evidence="2" key="4">
    <citation type="submission" date="2019-03" db="UniProtKB">
        <authorList>
            <consortium name="EnsemblPlants"/>
        </authorList>
    </citation>
    <scope>IDENTIFICATION</scope>
</reference>
<dbReference type="Pfam" id="PF07727">
    <property type="entry name" value="RVT_2"/>
    <property type="match status" value="1"/>
</dbReference>
<evidence type="ECO:0000313" key="2">
    <source>
        <dbReference type="EnsemblPlants" id="AET7Gv20967800.1"/>
    </source>
</evidence>
<organism evidence="2 3">
    <name type="scientific">Aegilops tauschii subsp. strangulata</name>
    <name type="common">Goatgrass</name>
    <dbReference type="NCBI Taxonomy" id="200361"/>
    <lineage>
        <taxon>Eukaryota</taxon>
        <taxon>Viridiplantae</taxon>
        <taxon>Streptophyta</taxon>
        <taxon>Embryophyta</taxon>
        <taxon>Tracheophyta</taxon>
        <taxon>Spermatophyta</taxon>
        <taxon>Magnoliopsida</taxon>
        <taxon>Liliopsida</taxon>
        <taxon>Poales</taxon>
        <taxon>Poaceae</taxon>
        <taxon>BOP clade</taxon>
        <taxon>Pooideae</taxon>
        <taxon>Triticodae</taxon>
        <taxon>Triticeae</taxon>
        <taxon>Triticinae</taxon>
        <taxon>Aegilops</taxon>
    </lineage>
</organism>
<dbReference type="CDD" id="cd09272">
    <property type="entry name" value="RNase_HI_RT_Ty1"/>
    <property type="match status" value="1"/>
</dbReference>
<sequence>MRCNGDERLLLGVYVDDLVVTGSSLEAIAQFKHQMQSVFSMSDLGLLSYYLGIEVHQGDDVITLKQASYAAKIVDKAGLKGCNPVHVPMEPRLKLSKESTSPPVDRKLYRSIVGSLRYLVHSRPDISFAVGFVSRFMEAPTTEHWAAVKQLLRYVAGTLNYGCRYKKGEPKPQLVGYSDADFAGDVDDRKSTSGMVFVFGKSVISWQSQKQKVIALSSCEAEYMAATTAACTGVWLRRMLCDLLGDPGSATPLLIDNKSAIQLCKNPVFHDRTKHIETRFHFIRECVQDGRIVVDYIHTGEQLADIMTKALPRVKFQELREKLGMIDISS</sequence>
<dbReference type="SUPFAM" id="SSF56672">
    <property type="entry name" value="DNA/RNA polymerases"/>
    <property type="match status" value="1"/>
</dbReference>
<dbReference type="PANTHER" id="PTHR11439:SF515">
    <property type="entry name" value="GAG-POL POLYPROTEIN"/>
    <property type="match status" value="1"/>
</dbReference>